<keyword evidence="2" id="KW-1133">Transmembrane helix</keyword>
<keyword evidence="5" id="KW-1185">Reference proteome</keyword>
<dbReference type="AlphaFoldDB" id="A0A221SSN2"/>
<feature type="signal peptide" evidence="3">
    <location>
        <begin position="1"/>
        <end position="23"/>
    </location>
</feature>
<protein>
    <submittedName>
        <fullName evidence="4">Uncharacterized protein</fullName>
    </submittedName>
</protein>
<dbReference type="Proteomes" id="UP000259030">
    <property type="component" value="Chromosome"/>
</dbReference>
<gene>
    <name evidence="4" type="ORF">DFI_00310</name>
</gene>
<keyword evidence="2" id="KW-0812">Transmembrane</keyword>
<keyword evidence="3" id="KW-0732">Signal</keyword>
<dbReference type="KEGG" id="dfc:DFI_00310"/>
<feature type="transmembrane region" description="Helical" evidence="2">
    <location>
        <begin position="433"/>
        <end position="458"/>
    </location>
</feature>
<evidence type="ECO:0000256" key="3">
    <source>
        <dbReference type="SAM" id="SignalP"/>
    </source>
</evidence>
<evidence type="ECO:0000256" key="1">
    <source>
        <dbReference type="SAM" id="MobiDB-lite"/>
    </source>
</evidence>
<dbReference type="STRING" id="317577.GCA_000419625_01119"/>
<feature type="transmembrane region" description="Helical" evidence="2">
    <location>
        <begin position="478"/>
        <end position="498"/>
    </location>
</feature>
<feature type="transmembrane region" description="Helical" evidence="2">
    <location>
        <begin position="400"/>
        <end position="421"/>
    </location>
</feature>
<name>A0A221SSN2_9DEIO</name>
<feature type="region of interest" description="Disordered" evidence="1">
    <location>
        <begin position="247"/>
        <end position="293"/>
    </location>
</feature>
<organism evidence="4 5">
    <name type="scientific">Deinococcus ficus</name>
    <dbReference type="NCBI Taxonomy" id="317577"/>
    <lineage>
        <taxon>Bacteria</taxon>
        <taxon>Thermotogati</taxon>
        <taxon>Deinococcota</taxon>
        <taxon>Deinococci</taxon>
        <taxon>Deinococcales</taxon>
        <taxon>Deinococcaceae</taxon>
        <taxon>Deinococcus</taxon>
    </lineage>
</organism>
<evidence type="ECO:0000256" key="2">
    <source>
        <dbReference type="SAM" id="Phobius"/>
    </source>
</evidence>
<dbReference type="EMBL" id="CP021081">
    <property type="protein sequence ID" value="ASN79649.1"/>
    <property type="molecule type" value="Genomic_DNA"/>
</dbReference>
<dbReference type="RefSeq" id="WP_081425864.1">
    <property type="nucleotide sequence ID" value="NZ_CP021081.1"/>
</dbReference>
<feature type="chain" id="PRO_5011284989" evidence="3">
    <location>
        <begin position="24"/>
        <end position="529"/>
    </location>
</feature>
<keyword evidence="2" id="KW-0472">Membrane</keyword>
<evidence type="ECO:0000313" key="5">
    <source>
        <dbReference type="Proteomes" id="UP000259030"/>
    </source>
</evidence>
<sequence length="529" mass="53881">MTQAALSRTALTLGLALLGAAGAQDLTAYREVAGSLDTAARVRPGSAPQALAQLDRAVAAFDTLEPTLQNRKLASGVRDAMGAARAALGRSPAELQAQVELARGLLRKALMDQTLSGLSGGGGNGAAQLQLLAREFGLQGASGQALVTAGTSGQLPEVAWRLQRAATGKVNAALGSVQPRQDAASYLALARATGWFSVVQDAAGVGDLRLSQFGNALRQLAGGDTAGLTGSLQDLRRGMRAFTATLAAPPAAGTTGRTTPAPEPAAPPTTVTPAAPDPAPTPTPAPVTGGSSMVSGQTDVYAALARAHAAASAGDTPAAREHLAVAWQALGGVTDTLRQAEGFAALNRRLEGAQALHPLRPQDVEALMGQLANVERASQGQPPLTLNAVSGAGMQALSGWARAGLLALLAALAVVPLRYLHLAFGGRNAYWRAIAAGVALLFTPLFLEGLGGLLGALGDTLNSPLRAALNLTLTQGGYGLWLWVVLSAAAAGLLTYGFRGLCEQFGLIGGRRAAVNVNQTQIIDWDEEV</sequence>
<evidence type="ECO:0000313" key="4">
    <source>
        <dbReference type="EMBL" id="ASN79649.1"/>
    </source>
</evidence>
<reference evidence="4 5" key="1">
    <citation type="submission" date="2017-05" db="EMBL/GenBank/DDBJ databases">
        <title>The complete genome sequence of Deinococcus ficus isolated from the rhizosphere of the Ficus religiosa L. in Taiwan.</title>
        <authorList>
            <person name="Wu K.-M."/>
            <person name="Liao T.-L."/>
            <person name="Liu Y.-M."/>
            <person name="Young C.-C."/>
            <person name="Tsai S.-F."/>
        </authorList>
    </citation>
    <scope>NUCLEOTIDE SEQUENCE [LARGE SCALE GENOMIC DNA]</scope>
    <source>
        <strain evidence="4 5">CC-FR2-10</strain>
    </source>
</reference>
<feature type="compositionally biased region" description="Pro residues" evidence="1">
    <location>
        <begin position="275"/>
        <end position="285"/>
    </location>
</feature>
<accession>A0A221SSN2</accession>
<proteinExistence type="predicted"/>
<feature type="compositionally biased region" description="Low complexity" evidence="1">
    <location>
        <begin position="247"/>
        <end position="260"/>
    </location>
</feature>